<proteinExistence type="predicted"/>
<accession>A0ACD1A757</accession>
<reference evidence="1" key="1">
    <citation type="submission" date="2019-08" db="EMBL/GenBank/DDBJ databases">
        <title>Genome sequence of Clostridiales bacterium MT110.</title>
        <authorList>
            <person name="Cao J."/>
        </authorList>
    </citation>
    <scope>NUCLEOTIDE SEQUENCE</scope>
    <source>
        <strain evidence="1">MT110</strain>
    </source>
</reference>
<evidence type="ECO:0000313" key="2">
    <source>
        <dbReference type="Proteomes" id="UP000594014"/>
    </source>
</evidence>
<gene>
    <name evidence="1" type="ORF">FRZ06_01805</name>
</gene>
<sequence>MQFTKEYQEKLQSAWEHFTSEDDEQFDYTFIRPMIFQSWLRSRMYQVNPFEKKTAIMDLSEIAALAKANSRLIKTVRPYMEKLYSIVEGSGYFLLLSDKDGYVLDLIGDHEMIEQAKESLLVVGANRSESVAGTNAIGTCLAIQAPIQIWNGEHYVISHRHYSCSSGPIFDSTGALLGCLNITGSNTEIHTHTLGMVLSAVDGINKELKIRKAYDEIESMSAQRNSILEAVTSGLILLNEDDEIIQMNGNAQRMLHISGQNAIGRNINSIISIDEPDQRCNFYALKSAYSDKETDIYFAGSYTAPIKFRISVSFVGQDKMHDRGTVIRLDEAKYINKLVNKVSGFKASYHFSNIMGSSSPARFLVSSCEKAARNSSNVLLLGESGTGKELAAQSIHNASYYRDGPFVAINCAALPKGLIESELFGYEKGAFTGAGKEGNPGKFELADGGTIFLDEIGDMPLDVQASLLRVIQTREVVRIGAKYTKKIDVRIIAATNRNLLEEVSNKSFRQDLYYRLNVLTIQMPPLRDRGDDICELADHFAQTLYNPWGRRMTISPQVYPLLKKYSWPGNIRELENAIERAINITDDDQIRPEHLPEQILVWENTLERFDQSKNEMASQLNQLNQPLPVSSFNLGKKDCDLIHLGLKQTGGNIRKTADLLGISRRTLYRRMDKYGIDYGNFRD</sequence>
<dbReference type="EMBL" id="CP042469">
    <property type="protein sequence ID" value="QOX62172.1"/>
    <property type="molecule type" value="Genomic_DNA"/>
</dbReference>
<name>A0ACD1A757_9FIRM</name>
<keyword evidence="2" id="KW-1185">Reference proteome</keyword>
<evidence type="ECO:0000313" key="1">
    <source>
        <dbReference type="EMBL" id="QOX62172.1"/>
    </source>
</evidence>
<protein>
    <submittedName>
        <fullName evidence="1">PAS domain-containing protein</fullName>
    </submittedName>
</protein>
<organism evidence="1 2">
    <name type="scientific">Anoxybacterium hadale</name>
    <dbReference type="NCBI Taxonomy" id="3408580"/>
    <lineage>
        <taxon>Bacteria</taxon>
        <taxon>Bacillati</taxon>
        <taxon>Bacillota</taxon>
        <taxon>Clostridia</taxon>
        <taxon>Peptostreptococcales</taxon>
        <taxon>Anaerovoracaceae</taxon>
        <taxon>Anoxybacterium</taxon>
    </lineage>
</organism>
<dbReference type="Proteomes" id="UP000594014">
    <property type="component" value="Chromosome"/>
</dbReference>